<dbReference type="Proteomes" id="UP000822331">
    <property type="component" value="Unassembled WGS sequence"/>
</dbReference>
<evidence type="ECO:0000313" key="4">
    <source>
        <dbReference type="Proteomes" id="UP000822331"/>
    </source>
</evidence>
<dbReference type="EMBL" id="JAAMCP010000021">
    <property type="protein sequence ID" value="NTF40201.1"/>
    <property type="molecule type" value="Genomic_DNA"/>
</dbReference>
<dbReference type="EMBL" id="CP049210">
    <property type="protein sequence ID" value="QTG03716.1"/>
    <property type="molecule type" value="Genomic_DNA"/>
</dbReference>
<accession>A0AAE7UTS1</accession>
<name>A0AAE7UTS1_9HYPH</name>
<geneLocation type="plasmid" evidence="2 3">
    <name>pTiW2_73</name>
</geneLocation>
<reference evidence="1 4" key="1">
    <citation type="journal article" date="2020" name="Science">
        <title>Unexpected conservation and global transmission of agrobacterial virulence plasmids.</title>
        <authorList>
            <person name="Weisberg A.J."/>
            <person name="Davis E.W. 2nd"/>
            <person name="Tabima J."/>
            <person name="Belcher M.S."/>
            <person name="Miller M."/>
            <person name="Kuo C.H."/>
            <person name="Loper J.E."/>
            <person name="Grunwald N.J."/>
            <person name="Putnam M.L."/>
            <person name="Chang J.H."/>
        </authorList>
    </citation>
    <scope>NUCLEOTIDE SEQUENCE [LARGE SCALE GENOMIC DNA]</scope>
    <source>
        <strain evidence="1 4">A19/93</strain>
    </source>
</reference>
<gene>
    <name evidence="1" type="ORF">G6L72_26360</name>
    <name evidence="2" type="ORF">G6M88_25015</name>
</gene>
<reference evidence="2" key="2">
    <citation type="submission" date="2020-02" db="EMBL/GenBank/DDBJ databases">
        <title>Unexpected conservation and global transmission of agrobacterial virulence plasmids.</title>
        <authorList>
            <person name="Weisberg A.J."/>
            <person name="Davis E.W. II"/>
            <person name="Tabima J.R."/>
            <person name="Belcher M.S."/>
            <person name="Miller M."/>
            <person name="Kuo C.-H."/>
            <person name="Loper J.E."/>
            <person name="Grunwald N.J."/>
            <person name="Putnam M.L."/>
            <person name="Chang J.H."/>
        </authorList>
    </citation>
    <scope>NUCLEOTIDE SEQUENCE</scope>
    <source>
        <strain evidence="2">W2/73</strain>
        <plasmid evidence="2">pTiW2_73</plasmid>
    </source>
</reference>
<sequence length="48" mass="5232">MGSPPPCSPTGTLINRKLDKVCDENRFPLETNQDGTRLADLCCEQPLG</sequence>
<keyword evidence="2" id="KW-0614">Plasmid</keyword>
<protein>
    <submittedName>
        <fullName evidence="2">Uncharacterized protein</fullName>
    </submittedName>
</protein>
<proteinExistence type="predicted"/>
<dbReference type="AlphaFoldDB" id="A0AAE7UTS1"/>
<evidence type="ECO:0000313" key="2">
    <source>
        <dbReference type="EMBL" id="QTG03716.1"/>
    </source>
</evidence>
<evidence type="ECO:0000313" key="3">
    <source>
        <dbReference type="Proteomes" id="UP000663912"/>
    </source>
</evidence>
<keyword evidence="4" id="KW-1185">Reference proteome</keyword>
<dbReference type="RefSeq" id="WP_161974317.1">
    <property type="nucleotide sequence ID" value="NZ_CP049210.1"/>
</dbReference>
<dbReference type="Proteomes" id="UP000663912">
    <property type="component" value="Plasmid pTiW2_73"/>
</dbReference>
<organism evidence="2 3">
    <name type="scientific">Agrobacterium rubi</name>
    <dbReference type="NCBI Taxonomy" id="28099"/>
    <lineage>
        <taxon>Bacteria</taxon>
        <taxon>Pseudomonadati</taxon>
        <taxon>Pseudomonadota</taxon>
        <taxon>Alphaproteobacteria</taxon>
        <taxon>Hyphomicrobiales</taxon>
        <taxon>Rhizobiaceae</taxon>
        <taxon>Rhizobium/Agrobacterium group</taxon>
        <taxon>Agrobacterium</taxon>
    </lineage>
</organism>
<dbReference type="KEGG" id="arui:G6M88_25015"/>
<evidence type="ECO:0000313" key="1">
    <source>
        <dbReference type="EMBL" id="NTF40201.1"/>
    </source>
</evidence>